<dbReference type="InterPro" id="IPR025282">
    <property type="entry name" value="DUF4214"/>
</dbReference>
<comment type="caution">
    <text evidence="2">The sequence shown here is derived from an EMBL/GenBank/DDBJ whole genome shotgun (WGS) entry which is preliminary data.</text>
</comment>
<name>A0A6P0CDH5_9RHOB</name>
<gene>
    <name evidence="2" type="ORF">GV827_16165</name>
</gene>
<dbReference type="Gene3D" id="1.10.3130.20">
    <property type="entry name" value="Phycobilisome linker domain"/>
    <property type="match status" value="1"/>
</dbReference>
<evidence type="ECO:0000313" key="3">
    <source>
        <dbReference type="Proteomes" id="UP000468591"/>
    </source>
</evidence>
<evidence type="ECO:0000259" key="1">
    <source>
        <dbReference type="Pfam" id="PF13946"/>
    </source>
</evidence>
<organism evidence="2 3">
    <name type="scientific">Sulfitobacter sediminilitoris</name>
    <dbReference type="NCBI Taxonomy" id="2698830"/>
    <lineage>
        <taxon>Bacteria</taxon>
        <taxon>Pseudomonadati</taxon>
        <taxon>Pseudomonadota</taxon>
        <taxon>Alphaproteobacteria</taxon>
        <taxon>Rhodobacterales</taxon>
        <taxon>Roseobacteraceae</taxon>
        <taxon>Sulfitobacter</taxon>
    </lineage>
</organism>
<proteinExistence type="predicted"/>
<feature type="domain" description="DUF4214" evidence="1">
    <location>
        <begin position="300"/>
        <end position="361"/>
    </location>
</feature>
<evidence type="ECO:0000313" key="2">
    <source>
        <dbReference type="EMBL" id="NEK23927.1"/>
    </source>
</evidence>
<dbReference type="Pfam" id="PF13946">
    <property type="entry name" value="DUF4214"/>
    <property type="match status" value="1"/>
</dbReference>
<sequence length="456" mass="48516">MPTYTLPAYVITADSNSVPTNAFTSEMEIVAANAAPTFSYDVIRVEDFDGLGDTNVVSLNQSVFSKTVNDGAIIVPETNYHAVFEVVWGGGNRSIVMLASANETTRVGIVLDGDPFPAITSLQSYYDWVDTFSSLSPVTSGPYASGQQISFSDFPGVTQTENFGTLGTPGDDYLEGGPDNDAFDGLGGTDTAFFEGAQSNYTLEISQSGFVIEDHRSSGQGRDTLANVEFLDFGTEISLLGGGPLELARYDGALNLEESEFQQIIELYIAYFNRAPDAVGLLFWANAASDGLSLPAMAALFIDQDETRAAYPSSLSNSDIATVVYDNVLGRVPDQEGFDFWVNALNSGGVSRDQFILSVLEGAKAAPPSGASQSFIDQQLADRAYLSNKSDIGQYFAVNRGMSDVDNAAAVMALFDGSASSITAAVNATNQYFDEAQSAADGEFLMPLIGVLDSPF</sequence>
<dbReference type="InterPro" id="IPR038255">
    <property type="entry name" value="PBS_linker_sf"/>
</dbReference>
<dbReference type="EMBL" id="JAABNT010000011">
    <property type="protein sequence ID" value="NEK23927.1"/>
    <property type="molecule type" value="Genomic_DNA"/>
</dbReference>
<dbReference type="AlphaFoldDB" id="A0A6P0CDH5"/>
<dbReference type="RefSeq" id="WP_164354856.1">
    <property type="nucleotide sequence ID" value="NZ_JAABNT010000011.1"/>
</dbReference>
<dbReference type="Proteomes" id="UP000468591">
    <property type="component" value="Unassembled WGS sequence"/>
</dbReference>
<accession>A0A6P0CDH5</accession>
<protein>
    <submittedName>
        <fullName evidence="2">DUF4214 domain-containing protein</fullName>
    </submittedName>
</protein>
<reference evidence="2 3" key="1">
    <citation type="submission" date="2020-01" db="EMBL/GenBank/DDBJ databases">
        <title>Sulfitobacter sediminilitoris sp. nov., isolated from a tidal flat.</title>
        <authorList>
            <person name="Park S."/>
            <person name="Yoon J.-H."/>
        </authorList>
    </citation>
    <scope>NUCLEOTIDE SEQUENCE [LARGE SCALE GENOMIC DNA]</scope>
    <source>
        <strain evidence="2 3">JBTF-M27</strain>
    </source>
</reference>
<keyword evidence="3" id="KW-1185">Reference proteome</keyword>